<dbReference type="Pfam" id="PF00271">
    <property type="entry name" value="Helicase_C"/>
    <property type="match status" value="1"/>
</dbReference>
<keyword evidence="4 15" id="KW-0378">Hydrolase</keyword>
<dbReference type="EMBL" id="VLTK01000001">
    <property type="protein sequence ID" value="TSI19719.1"/>
    <property type="molecule type" value="Genomic_DNA"/>
</dbReference>
<keyword evidence="2" id="KW-0479">Metal-binding</keyword>
<evidence type="ECO:0000256" key="10">
    <source>
        <dbReference type="ARBA" id="ARBA00034808"/>
    </source>
</evidence>
<evidence type="ECO:0000313" key="16">
    <source>
        <dbReference type="Proteomes" id="UP000316406"/>
    </source>
</evidence>
<dbReference type="EC" id="5.6.2.4" evidence="10"/>
<evidence type="ECO:0000256" key="2">
    <source>
        <dbReference type="ARBA" id="ARBA00022723"/>
    </source>
</evidence>
<keyword evidence="3" id="KW-0547">Nucleotide-binding</keyword>
<dbReference type="InterPro" id="IPR000836">
    <property type="entry name" value="PRTase_dom"/>
</dbReference>
<dbReference type="InterPro" id="IPR002464">
    <property type="entry name" value="DNA/RNA_helicase_DEAH_CS"/>
</dbReference>
<dbReference type="Gene3D" id="3.40.50.300">
    <property type="entry name" value="P-loop containing nucleotide triphosphate hydrolases"/>
    <property type="match status" value="2"/>
</dbReference>
<protein>
    <recommendedName>
        <fullName evidence="11">ATP-dependent DNA helicase RecQ</fullName>
        <ecNumber evidence="10">5.6.2.4</ecNumber>
    </recommendedName>
    <alternativeName>
        <fullName evidence="12">DNA 3'-5' helicase RecQ</fullName>
    </alternativeName>
</protein>
<organism evidence="15 16">
    <name type="scientific">Brevibacterium aurantiacum</name>
    <dbReference type="NCBI Taxonomy" id="273384"/>
    <lineage>
        <taxon>Bacteria</taxon>
        <taxon>Bacillati</taxon>
        <taxon>Actinomycetota</taxon>
        <taxon>Actinomycetes</taxon>
        <taxon>Micrococcales</taxon>
        <taxon>Brevibacteriaceae</taxon>
        <taxon>Brevibacterium</taxon>
    </lineage>
</organism>
<dbReference type="PROSITE" id="PS51192">
    <property type="entry name" value="HELICASE_ATP_BIND_1"/>
    <property type="match status" value="1"/>
</dbReference>
<evidence type="ECO:0000256" key="9">
    <source>
        <dbReference type="ARBA" id="ARBA00034617"/>
    </source>
</evidence>
<dbReference type="InterPro" id="IPR032284">
    <property type="entry name" value="RecQ_Zn-bd"/>
</dbReference>
<evidence type="ECO:0000256" key="4">
    <source>
        <dbReference type="ARBA" id="ARBA00022801"/>
    </source>
</evidence>
<dbReference type="SUPFAM" id="SSF52540">
    <property type="entry name" value="P-loop containing nucleoside triphosphate hydrolases"/>
    <property type="match status" value="1"/>
</dbReference>
<dbReference type="SMART" id="SM00490">
    <property type="entry name" value="HELICc"/>
    <property type="match status" value="1"/>
</dbReference>
<keyword evidence="8" id="KW-0413">Isomerase</keyword>
<evidence type="ECO:0000256" key="12">
    <source>
        <dbReference type="ARBA" id="ARBA00044550"/>
    </source>
</evidence>
<dbReference type="Pfam" id="PF00270">
    <property type="entry name" value="DEAD"/>
    <property type="match status" value="1"/>
</dbReference>
<dbReference type="GO" id="GO:0005737">
    <property type="term" value="C:cytoplasm"/>
    <property type="evidence" value="ECO:0007669"/>
    <property type="project" value="TreeGrafter"/>
</dbReference>
<dbReference type="GO" id="GO:0046872">
    <property type="term" value="F:metal ion binding"/>
    <property type="evidence" value="ECO:0007669"/>
    <property type="project" value="UniProtKB-KW"/>
</dbReference>
<dbReference type="PROSITE" id="PS00690">
    <property type="entry name" value="DEAH_ATP_HELICASE"/>
    <property type="match status" value="1"/>
</dbReference>
<evidence type="ECO:0000313" key="15">
    <source>
        <dbReference type="EMBL" id="TSI19719.1"/>
    </source>
</evidence>
<keyword evidence="5 15" id="KW-0347">Helicase</keyword>
<dbReference type="RefSeq" id="WP_143920859.1">
    <property type="nucleotide sequence ID" value="NZ_VLTK01000001.1"/>
</dbReference>
<dbReference type="GO" id="GO:0043590">
    <property type="term" value="C:bacterial nucleoid"/>
    <property type="evidence" value="ECO:0007669"/>
    <property type="project" value="TreeGrafter"/>
</dbReference>
<dbReference type="InterPro" id="IPR027417">
    <property type="entry name" value="P-loop_NTPase"/>
</dbReference>
<dbReference type="NCBIfam" id="TIGR00614">
    <property type="entry name" value="recQ_fam"/>
    <property type="match status" value="1"/>
</dbReference>
<comment type="similarity">
    <text evidence="1">Belongs to the helicase family. RecQ subfamily.</text>
</comment>
<dbReference type="InterPro" id="IPR014001">
    <property type="entry name" value="Helicase_ATP-bd"/>
</dbReference>
<dbReference type="Pfam" id="PF16124">
    <property type="entry name" value="RecQ_Zn_bind"/>
    <property type="match status" value="1"/>
</dbReference>
<dbReference type="AlphaFoldDB" id="A0A556CQL4"/>
<evidence type="ECO:0000256" key="11">
    <source>
        <dbReference type="ARBA" id="ARBA00044535"/>
    </source>
</evidence>
<dbReference type="SUPFAM" id="SSF53271">
    <property type="entry name" value="PRTase-like"/>
    <property type="match status" value="1"/>
</dbReference>
<dbReference type="GO" id="GO:0009378">
    <property type="term" value="F:four-way junction helicase activity"/>
    <property type="evidence" value="ECO:0007669"/>
    <property type="project" value="TreeGrafter"/>
</dbReference>
<dbReference type="PROSITE" id="PS51194">
    <property type="entry name" value="HELICASE_CTER"/>
    <property type="match status" value="1"/>
</dbReference>
<reference evidence="15 16" key="1">
    <citation type="submission" date="2019-07" db="EMBL/GenBank/DDBJ databases">
        <title>Draft genome sequence of Brevibacterium aurantiacum XU54 isolated from Xinjiang China.</title>
        <authorList>
            <person name="Xu X."/>
        </authorList>
    </citation>
    <scope>NUCLEOTIDE SEQUENCE [LARGE SCALE GENOMIC DNA]</scope>
    <source>
        <strain evidence="15 16">XU54</strain>
    </source>
</reference>
<keyword evidence="16" id="KW-1185">Reference proteome</keyword>
<dbReference type="InterPro" id="IPR029057">
    <property type="entry name" value="PRTase-like"/>
</dbReference>
<sequence length="707" mass="76520">MTESTPRATTIDADEFAVQAQRILAELTANPEAQFRDGQLESIRDLVVEKKRVLVVQRTGWGKSAVYFVATRMLRAAGTGPSLIISPLLALMRDQIAAAQRAGVRAASLNSSNVTEWDTVLDDLRAGSLDVLLVSPERLNNPQFRDEVLPQLLAFLGLIVVDEAHCISDWGHDFRPDYRRIGHILAELPGNTPVLATTATANSRVVTDVAEQLGHDTTVVRGELARDSLRLGVQPGLDASARIAWLCSHLGDFTGSGIIYTLTVSAAEDITRILRDRGYEVHAYTGRTDAEERAELEHQLKDNQIKALVATSALGMGFDKPDLGFVIHVGAPSSAVAYYQQVGRAGRATDSADVLLLPGAEDQEIWNYFATASMPNQSDANAVLQSLAEADGPLSVARLETLVGTKRTRLQLLLKTLEVEDAVTKIKGGYISTGRGWTYDRERYEKVAAVRAAEAQAMLDYESTGECRMEFLIRQLDDPEPTPCGRCDNCAGMWWSAEISDENRQATAGTLHRVGLPIDPRSTWPSGMANIGVPLKGRIPAGELAAEGRAIARLSDLGQGQTLRSFLAPDAPDAEVPAQIGKWCLEVLAQWDWAIRPEVVVSVPSARRPATVRSLAANLASAGRLIDGGELLQVHDHGSPEVNSAFRVKDLYDAFVVPPEVEEAVAGKAVLLVDDEVVSRWTMAIGARLLRQAGATAVLPFALALRG</sequence>
<dbReference type="InterPro" id="IPR011545">
    <property type="entry name" value="DEAD/DEAH_box_helicase_dom"/>
</dbReference>
<evidence type="ECO:0000256" key="1">
    <source>
        <dbReference type="ARBA" id="ARBA00005446"/>
    </source>
</evidence>
<dbReference type="CDD" id="cd06223">
    <property type="entry name" value="PRTases_typeI"/>
    <property type="match status" value="1"/>
</dbReference>
<dbReference type="GO" id="GO:0006281">
    <property type="term" value="P:DNA repair"/>
    <property type="evidence" value="ECO:0007669"/>
    <property type="project" value="TreeGrafter"/>
</dbReference>
<proteinExistence type="inferred from homology"/>
<dbReference type="InterPro" id="IPR001650">
    <property type="entry name" value="Helicase_C-like"/>
</dbReference>
<dbReference type="GO" id="GO:0005524">
    <property type="term" value="F:ATP binding"/>
    <property type="evidence" value="ECO:0007669"/>
    <property type="project" value="UniProtKB-KW"/>
</dbReference>
<keyword evidence="6" id="KW-0067">ATP-binding</keyword>
<name>A0A556CQL4_BREAU</name>
<dbReference type="OrthoDB" id="9760034at2"/>
<dbReference type="GO" id="GO:0043138">
    <property type="term" value="F:3'-5' DNA helicase activity"/>
    <property type="evidence" value="ECO:0007669"/>
    <property type="project" value="UniProtKB-EC"/>
</dbReference>
<evidence type="ECO:0000256" key="3">
    <source>
        <dbReference type="ARBA" id="ARBA00022741"/>
    </source>
</evidence>
<dbReference type="PANTHER" id="PTHR13710:SF105">
    <property type="entry name" value="ATP-DEPENDENT DNA HELICASE Q1"/>
    <property type="match status" value="1"/>
</dbReference>
<evidence type="ECO:0000256" key="7">
    <source>
        <dbReference type="ARBA" id="ARBA00023125"/>
    </source>
</evidence>
<dbReference type="SMART" id="SM00487">
    <property type="entry name" value="DEXDc"/>
    <property type="match status" value="1"/>
</dbReference>
<gene>
    <name evidence="15" type="ORF">FO013_01870</name>
</gene>
<keyword evidence="7" id="KW-0238">DNA-binding</keyword>
<dbReference type="GO" id="GO:0006310">
    <property type="term" value="P:DNA recombination"/>
    <property type="evidence" value="ECO:0007669"/>
    <property type="project" value="InterPro"/>
</dbReference>
<dbReference type="GO" id="GO:0016787">
    <property type="term" value="F:hydrolase activity"/>
    <property type="evidence" value="ECO:0007669"/>
    <property type="project" value="UniProtKB-KW"/>
</dbReference>
<dbReference type="GO" id="GO:0030894">
    <property type="term" value="C:replisome"/>
    <property type="evidence" value="ECO:0007669"/>
    <property type="project" value="TreeGrafter"/>
</dbReference>
<feature type="domain" description="Helicase C-terminal" evidence="14">
    <location>
        <begin position="242"/>
        <end position="390"/>
    </location>
</feature>
<dbReference type="GO" id="GO:0003677">
    <property type="term" value="F:DNA binding"/>
    <property type="evidence" value="ECO:0007669"/>
    <property type="project" value="UniProtKB-KW"/>
</dbReference>
<dbReference type="PANTHER" id="PTHR13710">
    <property type="entry name" value="DNA HELICASE RECQ FAMILY MEMBER"/>
    <property type="match status" value="1"/>
</dbReference>
<dbReference type="Gene3D" id="3.40.50.2020">
    <property type="match status" value="1"/>
</dbReference>
<dbReference type="Proteomes" id="UP000316406">
    <property type="component" value="Unassembled WGS sequence"/>
</dbReference>
<comment type="catalytic activity">
    <reaction evidence="9">
        <text>Couples ATP hydrolysis with the unwinding of duplex DNA by translocating in the 3'-5' direction.</text>
        <dbReference type="EC" id="5.6.2.4"/>
    </reaction>
</comment>
<evidence type="ECO:0000259" key="14">
    <source>
        <dbReference type="PROSITE" id="PS51194"/>
    </source>
</evidence>
<dbReference type="InterPro" id="IPR004589">
    <property type="entry name" value="DNA_helicase_ATP-dep_RecQ"/>
</dbReference>
<comment type="caution">
    <text evidence="15">The sequence shown here is derived from an EMBL/GenBank/DDBJ whole genome shotgun (WGS) entry which is preliminary data.</text>
</comment>
<evidence type="ECO:0000256" key="5">
    <source>
        <dbReference type="ARBA" id="ARBA00022806"/>
    </source>
</evidence>
<evidence type="ECO:0000259" key="13">
    <source>
        <dbReference type="PROSITE" id="PS51192"/>
    </source>
</evidence>
<evidence type="ECO:0000256" key="6">
    <source>
        <dbReference type="ARBA" id="ARBA00022840"/>
    </source>
</evidence>
<accession>A0A556CQL4</accession>
<feature type="domain" description="Helicase ATP-binding" evidence="13">
    <location>
        <begin position="44"/>
        <end position="219"/>
    </location>
</feature>
<evidence type="ECO:0000256" key="8">
    <source>
        <dbReference type="ARBA" id="ARBA00023235"/>
    </source>
</evidence>